<evidence type="ECO:0000313" key="3">
    <source>
        <dbReference type="Proteomes" id="UP000252586"/>
    </source>
</evidence>
<dbReference type="Pfam" id="PF25673">
    <property type="entry name" value="Terminase_7"/>
    <property type="match status" value="1"/>
</dbReference>
<dbReference type="AlphaFoldDB" id="A0A366DAG4"/>
<evidence type="ECO:0008006" key="4">
    <source>
        <dbReference type="Google" id="ProtNLM"/>
    </source>
</evidence>
<evidence type="ECO:0000256" key="1">
    <source>
        <dbReference type="SAM" id="MobiDB-lite"/>
    </source>
</evidence>
<proteinExistence type="predicted"/>
<keyword evidence="3" id="KW-1185">Reference proteome</keyword>
<evidence type="ECO:0000313" key="2">
    <source>
        <dbReference type="EMBL" id="RBO87037.1"/>
    </source>
</evidence>
<organism evidence="2 3">
    <name type="scientific">Nocardia puris</name>
    <dbReference type="NCBI Taxonomy" id="208602"/>
    <lineage>
        <taxon>Bacteria</taxon>
        <taxon>Bacillati</taxon>
        <taxon>Actinomycetota</taxon>
        <taxon>Actinomycetes</taxon>
        <taxon>Mycobacteriales</taxon>
        <taxon>Nocardiaceae</taxon>
        <taxon>Nocardia</taxon>
    </lineage>
</organism>
<dbReference type="STRING" id="1210090.GCA_001613185_01354"/>
<comment type="caution">
    <text evidence="2">The sequence shown here is derived from an EMBL/GenBank/DDBJ whole genome shotgun (WGS) entry which is preliminary data.</text>
</comment>
<dbReference type="EMBL" id="QNRE01000012">
    <property type="protein sequence ID" value="RBO87037.1"/>
    <property type="molecule type" value="Genomic_DNA"/>
</dbReference>
<feature type="compositionally biased region" description="Basic and acidic residues" evidence="1">
    <location>
        <begin position="119"/>
        <end position="128"/>
    </location>
</feature>
<gene>
    <name evidence="2" type="ORF">DFR74_112214</name>
</gene>
<name>A0A366DAG4_9NOCA</name>
<dbReference type="Proteomes" id="UP000252586">
    <property type="component" value="Unassembled WGS sequence"/>
</dbReference>
<feature type="region of interest" description="Disordered" evidence="1">
    <location>
        <begin position="119"/>
        <end position="150"/>
    </location>
</feature>
<feature type="compositionally biased region" description="Basic and acidic residues" evidence="1">
    <location>
        <begin position="141"/>
        <end position="150"/>
    </location>
</feature>
<feature type="region of interest" description="Disordered" evidence="1">
    <location>
        <begin position="1"/>
        <end position="20"/>
    </location>
</feature>
<sequence length="150" mass="17112">MFVAASKPAGLRQRRNKTTTRATLRPVSNPTIPDLPDHVGWHPAVLSWWEDCWSSPMAPEWTESDRHTLFLAARLMQQVWDDRTSAASRVTSATEARHLLRECGLTPMARRTLQWEIERGEAAEERTTTRRAGRRPSAAPDPREAMRQVT</sequence>
<reference evidence="2 3" key="1">
    <citation type="submission" date="2018-06" db="EMBL/GenBank/DDBJ databases">
        <title>Genomic Encyclopedia of Type Strains, Phase IV (KMG-IV): sequencing the most valuable type-strain genomes for metagenomic binning, comparative biology and taxonomic classification.</title>
        <authorList>
            <person name="Goeker M."/>
        </authorList>
    </citation>
    <scope>NUCLEOTIDE SEQUENCE [LARGE SCALE GENOMIC DNA]</scope>
    <source>
        <strain evidence="2 3">DSM 44599</strain>
    </source>
</reference>
<accession>A0A366DAG4</accession>
<dbReference type="InterPro" id="IPR057972">
    <property type="entry name" value="Terminase_7"/>
</dbReference>
<protein>
    <recommendedName>
        <fullName evidence="4">Terminase small subunit</fullName>
    </recommendedName>
</protein>